<dbReference type="InterPro" id="IPR038726">
    <property type="entry name" value="PDDEXK_AddAB-type"/>
</dbReference>
<evidence type="ECO:0000256" key="3">
    <source>
        <dbReference type="ARBA" id="ARBA00023204"/>
    </source>
</evidence>
<keyword evidence="2" id="KW-0547">Nucleotide-binding</keyword>
<protein>
    <submittedName>
        <fullName evidence="5">PD-(D/E)XK nuclease family protein</fullName>
    </submittedName>
</protein>
<evidence type="ECO:0000313" key="6">
    <source>
        <dbReference type="Proteomes" id="UP000502641"/>
    </source>
</evidence>
<dbReference type="Proteomes" id="UP000502641">
    <property type="component" value="Chromosome"/>
</dbReference>
<keyword evidence="6" id="KW-1185">Reference proteome</keyword>
<reference evidence="5 6" key="1">
    <citation type="submission" date="2020-05" db="EMBL/GenBank/DDBJ databases">
        <authorList>
            <person name="Li K."/>
        </authorList>
    </citation>
    <scope>NUCLEOTIDE SEQUENCE [LARGE SCALE GENOMIC DNA]</scope>
    <source>
        <strain evidence="6">jing01</strain>
    </source>
</reference>
<dbReference type="GO" id="GO:0006281">
    <property type="term" value="P:DNA repair"/>
    <property type="evidence" value="ECO:0007669"/>
    <property type="project" value="UniProtKB-KW"/>
</dbReference>
<accession>A0A6M4PJH2</accession>
<dbReference type="AlphaFoldDB" id="A0A6M4PJH2"/>
<evidence type="ECO:0000256" key="1">
    <source>
        <dbReference type="ARBA" id="ARBA00022763"/>
    </source>
</evidence>
<dbReference type="KEGG" id="sarg:HKX69_05780"/>
<dbReference type="EMBL" id="CP053189">
    <property type="protein sequence ID" value="QJS09090.1"/>
    <property type="molecule type" value="Genomic_DNA"/>
</dbReference>
<dbReference type="Pfam" id="PF12705">
    <property type="entry name" value="PDDEXK_1"/>
    <property type="match status" value="1"/>
</dbReference>
<feature type="domain" description="PD-(D/E)XK endonuclease-like" evidence="4">
    <location>
        <begin position="9"/>
        <end position="255"/>
    </location>
</feature>
<keyword evidence="2" id="KW-0067">ATP-binding</keyword>
<keyword evidence="1" id="KW-0227">DNA damage</keyword>
<name>A0A6M4PJH2_9ACTN</name>
<dbReference type="Gene3D" id="3.90.320.10">
    <property type="match status" value="1"/>
</dbReference>
<proteinExistence type="predicted"/>
<evidence type="ECO:0000259" key="4">
    <source>
        <dbReference type="Pfam" id="PF12705"/>
    </source>
</evidence>
<keyword evidence="2" id="KW-0378">Hydrolase</keyword>
<organism evidence="5 6">
    <name type="scientific">Streptomyces argyrophylli</name>
    <dbReference type="NCBI Taxonomy" id="2726118"/>
    <lineage>
        <taxon>Bacteria</taxon>
        <taxon>Bacillati</taxon>
        <taxon>Actinomycetota</taxon>
        <taxon>Actinomycetes</taxon>
        <taxon>Kitasatosporales</taxon>
        <taxon>Streptomycetaceae</taxon>
        <taxon>Streptomyces</taxon>
    </lineage>
</organism>
<dbReference type="GO" id="GO:0004386">
    <property type="term" value="F:helicase activity"/>
    <property type="evidence" value="ECO:0007669"/>
    <property type="project" value="UniProtKB-KW"/>
</dbReference>
<evidence type="ECO:0000256" key="2">
    <source>
        <dbReference type="ARBA" id="ARBA00022806"/>
    </source>
</evidence>
<keyword evidence="3" id="KW-0234">DNA repair</keyword>
<keyword evidence="2" id="KW-0347">Helicase</keyword>
<gene>
    <name evidence="5" type="ORF">HKX69_05780</name>
</gene>
<sequence length="261" mass="29935">MSVENQPRSVSQVEQYEKCAWRWYLQRVERVEPRPAAWSFHGTAFHTAAEAWERSSRRMEPEEVVDIFRDEYTALVNKALDKEPDTDLWLAAGRYTGGEDIERRYNLGIEHTRAYVEWSRNNEPAIWTEPTDGGPALELYFMVELGGIKVRGYIDQVIKVKDGVRPRDLKTGSTKSKFQLQTYGIALRELYGLEVNDADWYLARDGRLSRPVKLDQVSADELGERYAAMDAGVKRGDFPASPGFDCRFCDMAHACFFSAKT</sequence>
<dbReference type="InterPro" id="IPR011604">
    <property type="entry name" value="PDDEXK-like_dom_sf"/>
</dbReference>
<evidence type="ECO:0000313" key="5">
    <source>
        <dbReference type="EMBL" id="QJS09090.1"/>
    </source>
</evidence>